<gene>
    <name evidence="6" type="ORF">UA08_09435</name>
</gene>
<dbReference type="STRING" id="1441469.A0A225APC0"/>
<evidence type="ECO:0000313" key="7">
    <source>
        <dbReference type="Proteomes" id="UP000214365"/>
    </source>
</evidence>
<dbReference type="InterPro" id="IPR003653">
    <property type="entry name" value="Peptidase_C48_C"/>
</dbReference>
<dbReference type="OrthoDB" id="4226396at2759"/>
<evidence type="ECO:0000256" key="2">
    <source>
        <dbReference type="ARBA" id="ARBA00022670"/>
    </source>
</evidence>
<dbReference type="InterPro" id="IPR038765">
    <property type="entry name" value="Papain-like_cys_pep_sf"/>
</dbReference>
<organism evidence="6 7">
    <name type="scientific">Talaromyces atroroseus</name>
    <dbReference type="NCBI Taxonomy" id="1441469"/>
    <lineage>
        <taxon>Eukaryota</taxon>
        <taxon>Fungi</taxon>
        <taxon>Dikarya</taxon>
        <taxon>Ascomycota</taxon>
        <taxon>Pezizomycotina</taxon>
        <taxon>Eurotiomycetes</taxon>
        <taxon>Eurotiomycetidae</taxon>
        <taxon>Eurotiales</taxon>
        <taxon>Trichocomaceae</taxon>
        <taxon>Talaromyces</taxon>
        <taxon>Talaromyces sect. Trachyspermi</taxon>
    </lineage>
</organism>
<accession>A0A225APC0</accession>
<dbReference type="GO" id="GO:0008234">
    <property type="term" value="F:cysteine-type peptidase activity"/>
    <property type="evidence" value="ECO:0007669"/>
    <property type="project" value="InterPro"/>
</dbReference>
<dbReference type="GO" id="GO:0006508">
    <property type="term" value="P:proteolysis"/>
    <property type="evidence" value="ECO:0007669"/>
    <property type="project" value="UniProtKB-KW"/>
</dbReference>
<keyword evidence="7" id="KW-1185">Reference proteome</keyword>
<dbReference type="GeneID" id="31009191"/>
<dbReference type="RefSeq" id="XP_020115388.1">
    <property type="nucleotide sequence ID" value="XM_020265360.1"/>
</dbReference>
<feature type="region of interest" description="Disordered" evidence="4">
    <location>
        <begin position="172"/>
        <end position="200"/>
    </location>
</feature>
<sequence length="692" mass="78531">MSSAAASPQSTIPPSQRRRSLLELSEKLRELANMQVQPESDNIGSMLEFRDLIHQLCQEEPAVAQAIAIAIRENIPDLASRPPSKRKQRQDPPYRPSHAMQSAPRKKRCTADQNALEEPMTPESPILESEISENEETLSFTTCLDTDGLRPVSQHGSKVDIYSTSLAMDEENTARSDCNTMSISNTRQRTESPSVSEQDPSESVSFLDTVHQMVDIIHLLNKYQTDLPRTVHQRILQSLHTTQEPVMDLTAHQWSDGRMWMKVLERGSATNRRCSVLNMLEYIGASKWYDSQIEHAKRTVYTRENKPVGEKGAATHVLDRITEYSLLSRKTITNQCSRGKRLRELVEKVGLGILISPKIWEYTKRKGHQFNQLVQDFQADTQLLALFRILTPQVEQLVHEGRTNPEVMYGALRENNLISENELQEMKAKHPSESVRFPYPASDSISAVALNKAVDRLTSQVSTQLFNKRKLDANDTVSINGSVELSIDLFARLRAGQWLDSWALMAVMHISDRPDFVRFGESIPLDSIGRHGQMRLIKRPFQGWAGKIAMFWTEVEDSTPLILYCPVNHKNSHFTLLEINDSEKPIRHYDSQAPLTAMDGTKKTRVAALVEDEFGDLGYEYTEAPTPQQRDGWSCGARVVWSFRRLANGLDIGSWETVLSSEDINMEIVNGLKASVESNAMQKYSRRRKRDI</sequence>
<comment type="caution">
    <text evidence="6">The sequence shown here is derived from an EMBL/GenBank/DDBJ whole genome shotgun (WGS) entry which is preliminary data.</text>
</comment>
<feature type="domain" description="Ubiquitin-like protease family profile" evidence="5">
    <location>
        <begin position="483"/>
        <end position="646"/>
    </location>
</feature>
<evidence type="ECO:0000256" key="3">
    <source>
        <dbReference type="ARBA" id="ARBA00022801"/>
    </source>
</evidence>
<feature type="compositionally biased region" description="Polar residues" evidence="4">
    <location>
        <begin position="175"/>
        <end position="200"/>
    </location>
</feature>
<keyword evidence="2" id="KW-0645">Protease</keyword>
<comment type="similarity">
    <text evidence="1">Belongs to the peptidase C48 family.</text>
</comment>
<dbReference type="EMBL" id="LFMY01000023">
    <property type="protein sequence ID" value="OKL55267.1"/>
    <property type="molecule type" value="Genomic_DNA"/>
</dbReference>
<dbReference type="Gene3D" id="3.40.395.10">
    <property type="entry name" value="Adenoviral Proteinase, Chain A"/>
    <property type="match status" value="1"/>
</dbReference>
<evidence type="ECO:0000256" key="4">
    <source>
        <dbReference type="SAM" id="MobiDB-lite"/>
    </source>
</evidence>
<dbReference type="Proteomes" id="UP000214365">
    <property type="component" value="Unassembled WGS sequence"/>
</dbReference>
<dbReference type="AlphaFoldDB" id="A0A225APC0"/>
<feature type="region of interest" description="Disordered" evidence="4">
    <location>
        <begin position="78"/>
        <end position="128"/>
    </location>
</feature>
<evidence type="ECO:0000256" key="1">
    <source>
        <dbReference type="ARBA" id="ARBA00005234"/>
    </source>
</evidence>
<protein>
    <recommendedName>
        <fullName evidence="5">Ubiquitin-like protease family profile domain-containing protein</fullName>
    </recommendedName>
</protein>
<evidence type="ECO:0000313" key="6">
    <source>
        <dbReference type="EMBL" id="OKL55267.1"/>
    </source>
</evidence>
<evidence type="ECO:0000259" key="5">
    <source>
        <dbReference type="PROSITE" id="PS50600"/>
    </source>
</evidence>
<dbReference type="SUPFAM" id="SSF54001">
    <property type="entry name" value="Cysteine proteinases"/>
    <property type="match status" value="1"/>
</dbReference>
<dbReference type="PROSITE" id="PS50600">
    <property type="entry name" value="ULP_PROTEASE"/>
    <property type="match status" value="1"/>
</dbReference>
<keyword evidence="3" id="KW-0378">Hydrolase</keyword>
<proteinExistence type="inferred from homology"/>
<reference evidence="6 7" key="1">
    <citation type="submission" date="2015-06" db="EMBL/GenBank/DDBJ databases">
        <title>Talaromyces atroroseus IBT 11181 draft genome.</title>
        <authorList>
            <person name="Rasmussen K.B."/>
            <person name="Rasmussen S."/>
            <person name="Petersen B."/>
            <person name="Sicheritz-Ponten T."/>
            <person name="Mortensen U.H."/>
            <person name="Thrane U."/>
        </authorList>
    </citation>
    <scope>NUCLEOTIDE SEQUENCE [LARGE SCALE GENOMIC DNA]</scope>
    <source>
        <strain evidence="6 7">IBT 11181</strain>
    </source>
</reference>
<dbReference type="GO" id="GO:0019783">
    <property type="term" value="F:ubiquitin-like protein peptidase activity"/>
    <property type="evidence" value="ECO:0007669"/>
    <property type="project" value="UniProtKB-ARBA"/>
</dbReference>
<name>A0A225APC0_TALAT</name>